<evidence type="ECO:0000313" key="2">
    <source>
        <dbReference type="EMBL" id="KAJ8334883.1"/>
    </source>
</evidence>
<protein>
    <submittedName>
        <fullName evidence="2">Uncharacterized protein</fullName>
    </submittedName>
</protein>
<reference evidence="2" key="1">
    <citation type="journal article" date="2023" name="Science">
        <title>Genome structures resolve the early diversification of teleost fishes.</title>
        <authorList>
            <person name="Parey E."/>
            <person name="Louis A."/>
            <person name="Montfort J."/>
            <person name="Bouchez O."/>
            <person name="Roques C."/>
            <person name="Iampietro C."/>
            <person name="Lluch J."/>
            <person name="Castinel A."/>
            <person name="Donnadieu C."/>
            <person name="Desvignes T."/>
            <person name="Floi Bucao C."/>
            <person name="Jouanno E."/>
            <person name="Wen M."/>
            <person name="Mejri S."/>
            <person name="Dirks R."/>
            <person name="Jansen H."/>
            <person name="Henkel C."/>
            <person name="Chen W.J."/>
            <person name="Zahm M."/>
            <person name="Cabau C."/>
            <person name="Klopp C."/>
            <person name="Thompson A.W."/>
            <person name="Robinson-Rechavi M."/>
            <person name="Braasch I."/>
            <person name="Lecointre G."/>
            <person name="Bobe J."/>
            <person name="Postlethwait J.H."/>
            <person name="Berthelot C."/>
            <person name="Roest Crollius H."/>
            <person name="Guiguen Y."/>
        </authorList>
    </citation>
    <scope>NUCLEOTIDE SEQUENCE</scope>
    <source>
        <strain evidence="2">WJC10195</strain>
    </source>
</reference>
<name>A0A9Q1E9W4_SYNKA</name>
<gene>
    <name evidence="2" type="ORF">SKAU_G00405220</name>
</gene>
<keyword evidence="3" id="KW-1185">Reference proteome</keyword>
<feature type="region of interest" description="Disordered" evidence="1">
    <location>
        <begin position="138"/>
        <end position="159"/>
    </location>
</feature>
<dbReference type="Proteomes" id="UP001152622">
    <property type="component" value="Chromosome 21"/>
</dbReference>
<evidence type="ECO:0000313" key="3">
    <source>
        <dbReference type="Proteomes" id="UP001152622"/>
    </source>
</evidence>
<dbReference type="AlphaFoldDB" id="A0A9Q1E9W4"/>
<evidence type="ECO:0000256" key="1">
    <source>
        <dbReference type="SAM" id="MobiDB-lite"/>
    </source>
</evidence>
<sequence>MVKSRLMSPLPPLRRVAPPFVKLLYEGLGEDIEEGGTRTYLPPLPEPLPQLGGRLWMGKGRAGGSSSLSGLCRSSSGFGAMVCTGSERSAHNPPTGLRLCTLHLKATALLKRTHTDMNLTSRARCETAASQSNLRPVHLSGHHITTPGPLLQGDEYLRQ</sequence>
<comment type="caution">
    <text evidence="2">The sequence shown here is derived from an EMBL/GenBank/DDBJ whole genome shotgun (WGS) entry which is preliminary data.</text>
</comment>
<accession>A0A9Q1E9W4</accession>
<proteinExistence type="predicted"/>
<dbReference type="EMBL" id="JAINUF010000021">
    <property type="protein sequence ID" value="KAJ8334883.1"/>
    <property type="molecule type" value="Genomic_DNA"/>
</dbReference>
<organism evidence="2 3">
    <name type="scientific">Synaphobranchus kaupii</name>
    <name type="common">Kaup's arrowtooth eel</name>
    <dbReference type="NCBI Taxonomy" id="118154"/>
    <lineage>
        <taxon>Eukaryota</taxon>
        <taxon>Metazoa</taxon>
        <taxon>Chordata</taxon>
        <taxon>Craniata</taxon>
        <taxon>Vertebrata</taxon>
        <taxon>Euteleostomi</taxon>
        <taxon>Actinopterygii</taxon>
        <taxon>Neopterygii</taxon>
        <taxon>Teleostei</taxon>
        <taxon>Anguilliformes</taxon>
        <taxon>Synaphobranchidae</taxon>
        <taxon>Synaphobranchus</taxon>
    </lineage>
</organism>